<comment type="subunit">
    <text evidence="3">UreD, UreF and UreG form a complex that acts as a GTP-hydrolysis-dependent molecular chaperone, activating the urease apoprotein by helping to assemble the nickel containing metallocenter of UreC. The UreE protein probably delivers the nickel.</text>
</comment>
<keyword evidence="2 3" id="KW-0143">Chaperone</keyword>
<sequence length="264" mass="28472">MARALGDVALVAKSRDGGTALRRLRQSGSLKCLFPRNAGRAMQAVLLNCAGGVTGGDRFSLAARAETGSTLTLTTQAAERIYRALPGEQGRIESRLDVAEGARVNWLPQETILFDGCSLERSLTVELQEGAALLLTEPLVFGRLEMGETVTSAHVLDRIEVRRAGIPIYLDRIRLAADVQAQLDRPGVAGGARAMASLVYVAPDAEARLATLRRSLPRHAGASLIHEDVLAMRLLSRDSNELRSRLVPVLNHLSHGGLPRCWSI</sequence>
<evidence type="ECO:0000313" key="4">
    <source>
        <dbReference type="EMBL" id="MXY34699.1"/>
    </source>
</evidence>
<evidence type="ECO:0000256" key="3">
    <source>
        <dbReference type="HAMAP-Rule" id="MF_01384"/>
    </source>
</evidence>
<dbReference type="PANTHER" id="PTHR33643:SF1">
    <property type="entry name" value="UREASE ACCESSORY PROTEIN D"/>
    <property type="match status" value="1"/>
</dbReference>
<name>A0A6B0Y4P1_9RHOB</name>
<comment type="caution">
    <text evidence="4">The sequence shown here is derived from an EMBL/GenBank/DDBJ whole genome shotgun (WGS) entry which is preliminary data.</text>
</comment>
<keyword evidence="3" id="KW-0996">Nickel insertion</keyword>
<keyword evidence="3" id="KW-0963">Cytoplasm</keyword>
<organism evidence="4">
    <name type="scientific">Boseongicola sp. SB0664_bin_43</name>
    <dbReference type="NCBI Taxonomy" id="2604844"/>
    <lineage>
        <taxon>Bacteria</taxon>
        <taxon>Pseudomonadati</taxon>
        <taxon>Pseudomonadota</taxon>
        <taxon>Alphaproteobacteria</taxon>
        <taxon>Rhodobacterales</taxon>
        <taxon>Paracoccaceae</taxon>
        <taxon>Boseongicola</taxon>
    </lineage>
</organism>
<gene>
    <name evidence="3" type="primary">ureD</name>
    <name evidence="4" type="ORF">F4Y60_11555</name>
</gene>
<dbReference type="PANTHER" id="PTHR33643">
    <property type="entry name" value="UREASE ACCESSORY PROTEIN D"/>
    <property type="match status" value="1"/>
</dbReference>
<dbReference type="GO" id="GO:0016151">
    <property type="term" value="F:nickel cation binding"/>
    <property type="evidence" value="ECO:0007669"/>
    <property type="project" value="UniProtKB-UniRule"/>
</dbReference>
<comment type="similarity">
    <text evidence="1 3">Belongs to the UreD family.</text>
</comment>
<proteinExistence type="inferred from homology"/>
<dbReference type="Pfam" id="PF01774">
    <property type="entry name" value="UreD"/>
    <property type="match status" value="1"/>
</dbReference>
<protein>
    <recommendedName>
        <fullName evidence="3">Urease accessory protein UreD</fullName>
    </recommendedName>
</protein>
<dbReference type="AlphaFoldDB" id="A0A6B0Y4P1"/>
<dbReference type="GO" id="GO:0005737">
    <property type="term" value="C:cytoplasm"/>
    <property type="evidence" value="ECO:0007669"/>
    <property type="project" value="UniProtKB-SubCell"/>
</dbReference>
<evidence type="ECO:0000256" key="2">
    <source>
        <dbReference type="ARBA" id="ARBA00023186"/>
    </source>
</evidence>
<accession>A0A6B0Y4P1</accession>
<comment type="function">
    <text evidence="3">Required for maturation of urease via the functional incorporation of the urease nickel metallocenter.</text>
</comment>
<comment type="subcellular location">
    <subcellularLocation>
        <location evidence="3">Cytoplasm</location>
    </subcellularLocation>
</comment>
<dbReference type="HAMAP" id="MF_01384">
    <property type="entry name" value="UreD"/>
    <property type="match status" value="1"/>
</dbReference>
<reference evidence="4" key="1">
    <citation type="submission" date="2019-09" db="EMBL/GenBank/DDBJ databases">
        <title>Characterisation of the sponge microbiome using genome-centric metagenomics.</title>
        <authorList>
            <person name="Engelberts J.P."/>
            <person name="Robbins S.J."/>
            <person name="De Goeij J.M."/>
            <person name="Aranda M."/>
            <person name="Bell S.C."/>
            <person name="Webster N.S."/>
        </authorList>
    </citation>
    <scope>NUCLEOTIDE SEQUENCE</scope>
    <source>
        <strain evidence="4">SB0664_bin_43</strain>
    </source>
</reference>
<dbReference type="EMBL" id="VXRY01000473">
    <property type="protein sequence ID" value="MXY34699.1"/>
    <property type="molecule type" value="Genomic_DNA"/>
</dbReference>
<evidence type="ECO:0000256" key="1">
    <source>
        <dbReference type="ARBA" id="ARBA00007177"/>
    </source>
</evidence>
<dbReference type="InterPro" id="IPR002669">
    <property type="entry name" value="UreD"/>
</dbReference>